<dbReference type="AlphaFoldDB" id="A0A9D1X9L1"/>
<gene>
    <name evidence="1" type="ORF">H9977_02780</name>
</gene>
<protein>
    <submittedName>
        <fullName evidence="1">Uncharacterized protein</fullName>
    </submittedName>
</protein>
<dbReference type="EMBL" id="DXEL01000024">
    <property type="protein sequence ID" value="HIX73955.1"/>
    <property type="molecule type" value="Genomic_DNA"/>
</dbReference>
<dbReference type="Proteomes" id="UP000886740">
    <property type="component" value="Unassembled WGS sequence"/>
</dbReference>
<proteinExistence type="predicted"/>
<sequence length="146" mass="16952">MKTDLPLTLEQIPYTFSRCFQSDCPQADTCAHFLASKFIIKGQVSGPAIYPTSRLNGTCVCYKQTGIIHAAYGFKALFAEIKKKDEKPIRDRIKKYLGGNTAYYRYHHGKRLLSPDQQEWILALFRQHGYTEELHFDGYRDIYDFI</sequence>
<evidence type="ECO:0000313" key="2">
    <source>
        <dbReference type="Proteomes" id="UP000886740"/>
    </source>
</evidence>
<name>A0A9D1X9L1_9BACT</name>
<organism evidence="1 2">
    <name type="scientific">Candidatus Parabacteroides intestinipullorum</name>
    <dbReference type="NCBI Taxonomy" id="2838723"/>
    <lineage>
        <taxon>Bacteria</taxon>
        <taxon>Pseudomonadati</taxon>
        <taxon>Bacteroidota</taxon>
        <taxon>Bacteroidia</taxon>
        <taxon>Bacteroidales</taxon>
        <taxon>Tannerellaceae</taxon>
        <taxon>Parabacteroides</taxon>
    </lineage>
</organism>
<reference evidence="1" key="1">
    <citation type="journal article" date="2021" name="PeerJ">
        <title>Extensive microbial diversity within the chicken gut microbiome revealed by metagenomics and culture.</title>
        <authorList>
            <person name="Gilroy R."/>
            <person name="Ravi A."/>
            <person name="Getino M."/>
            <person name="Pursley I."/>
            <person name="Horton D.L."/>
            <person name="Alikhan N.F."/>
            <person name="Baker D."/>
            <person name="Gharbi K."/>
            <person name="Hall N."/>
            <person name="Watson M."/>
            <person name="Adriaenssens E.M."/>
            <person name="Foster-Nyarko E."/>
            <person name="Jarju S."/>
            <person name="Secka A."/>
            <person name="Antonio M."/>
            <person name="Oren A."/>
            <person name="Chaudhuri R.R."/>
            <person name="La Ragione R."/>
            <person name="Hildebrand F."/>
            <person name="Pallen M.J."/>
        </authorList>
    </citation>
    <scope>NUCLEOTIDE SEQUENCE</scope>
    <source>
        <strain evidence="1">ChiGjej6B6-14162</strain>
    </source>
</reference>
<dbReference type="Pfam" id="PF19555">
    <property type="entry name" value="DUF6078"/>
    <property type="match status" value="1"/>
</dbReference>
<accession>A0A9D1X9L1</accession>
<evidence type="ECO:0000313" key="1">
    <source>
        <dbReference type="EMBL" id="HIX73955.1"/>
    </source>
</evidence>
<reference evidence="1" key="2">
    <citation type="submission" date="2021-04" db="EMBL/GenBank/DDBJ databases">
        <authorList>
            <person name="Gilroy R."/>
        </authorList>
    </citation>
    <scope>NUCLEOTIDE SEQUENCE</scope>
    <source>
        <strain evidence="1">ChiGjej6B6-14162</strain>
    </source>
</reference>
<dbReference type="InterPro" id="IPR045724">
    <property type="entry name" value="DUF6078"/>
</dbReference>
<comment type="caution">
    <text evidence="1">The sequence shown here is derived from an EMBL/GenBank/DDBJ whole genome shotgun (WGS) entry which is preliminary data.</text>
</comment>